<evidence type="ECO:0000313" key="3">
    <source>
        <dbReference type="EMBL" id="AOR34329.1"/>
    </source>
</evidence>
<keyword evidence="4" id="KW-1185">Reference proteome</keyword>
<feature type="signal peptide" evidence="1">
    <location>
        <begin position="1"/>
        <end position="38"/>
    </location>
</feature>
<protein>
    <recommendedName>
        <fullName evidence="2">DUF3887 domain-containing protein</fullName>
    </recommendedName>
</protein>
<dbReference type="KEGG" id="spun:BFF78_27695"/>
<dbReference type="InterPro" id="IPR006311">
    <property type="entry name" value="TAT_signal"/>
</dbReference>
<organism evidence="3 4">
    <name type="scientific">Streptomyces fodineus</name>
    <dbReference type="NCBI Taxonomy" id="1904616"/>
    <lineage>
        <taxon>Bacteria</taxon>
        <taxon>Bacillati</taxon>
        <taxon>Actinomycetota</taxon>
        <taxon>Actinomycetes</taxon>
        <taxon>Kitasatosporales</taxon>
        <taxon>Streptomycetaceae</taxon>
        <taxon>Streptomyces</taxon>
    </lineage>
</organism>
<feature type="domain" description="DUF3887" evidence="2">
    <location>
        <begin position="49"/>
        <end position="135"/>
    </location>
</feature>
<dbReference type="AlphaFoldDB" id="A0A1D7YG63"/>
<dbReference type="Gene3D" id="3.10.450.590">
    <property type="match status" value="1"/>
</dbReference>
<accession>A0A1D7YG63</accession>
<feature type="chain" id="PRO_5009102923" description="DUF3887 domain-containing protein" evidence="1">
    <location>
        <begin position="39"/>
        <end position="152"/>
    </location>
</feature>
<sequence length="152" mass="16150">MSDKDLARGGERRLVRAAAASLALAVSALLPAAASALAAPKNDTVALQTLDDIVKGDYKAATAHFDANVRGHLPPDALKQAWTNYQAQFGRYQSHQKPKDAKSGKFTVVSVPLRMQHGPGEFRVSFDDKGAVAGLFFLKPGVPVPKPSATRS</sequence>
<dbReference type="Proteomes" id="UP000094960">
    <property type="component" value="Chromosome"/>
</dbReference>
<proteinExistence type="predicted"/>
<keyword evidence="1" id="KW-0732">Signal</keyword>
<reference evidence="4" key="1">
    <citation type="submission" date="2016-09" db="EMBL/GenBank/DDBJ databases">
        <title>Streptomyces puniciscabiei strain:TW1S1 Genome sequencing and assembly.</title>
        <authorList>
            <person name="Kim M.-K."/>
            <person name="Kim S.B."/>
        </authorList>
    </citation>
    <scope>NUCLEOTIDE SEQUENCE [LARGE SCALE GENOMIC DNA]</scope>
    <source>
        <strain evidence="4">TW1S1</strain>
    </source>
</reference>
<dbReference type="EMBL" id="CP017248">
    <property type="protein sequence ID" value="AOR34329.1"/>
    <property type="molecule type" value="Genomic_DNA"/>
</dbReference>
<dbReference type="RefSeq" id="WP_069780883.1">
    <property type="nucleotide sequence ID" value="NZ_CP017248.1"/>
</dbReference>
<name>A0A1D7YG63_9ACTN</name>
<evidence type="ECO:0000256" key="1">
    <source>
        <dbReference type="SAM" id="SignalP"/>
    </source>
</evidence>
<dbReference type="PROSITE" id="PS51318">
    <property type="entry name" value="TAT"/>
    <property type="match status" value="1"/>
</dbReference>
<dbReference type="Pfam" id="PF13026">
    <property type="entry name" value="DUF3887"/>
    <property type="match status" value="1"/>
</dbReference>
<gene>
    <name evidence="3" type="ORF">BFF78_27695</name>
</gene>
<evidence type="ECO:0000259" key="2">
    <source>
        <dbReference type="Pfam" id="PF13026"/>
    </source>
</evidence>
<evidence type="ECO:0000313" key="4">
    <source>
        <dbReference type="Proteomes" id="UP000094960"/>
    </source>
</evidence>
<dbReference type="InterPro" id="IPR024981">
    <property type="entry name" value="DUF3887"/>
</dbReference>